<evidence type="ECO:0000313" key="8">
    <source>
        <dbReference type="EMBL" id="PNF36317.1"/>
    </source>
</evidence>
<dbReference type="GO" id="GO:0046695">
    <property type="term" value="C:SLIK (SAGA-like) complex"/>
    <property type="evidence" value="ECO:0007669"/>
    <property type="project" value="InterPro"/>
</dbReference>
<feature type="compositionally biased region" description="Polar residues" evidence="6">
    <location>
        <begin position="172"/>
        <end position="183"/>
    </location>
</feature>
<comment type="caution">
    <text evidence="8">The sequence shown here is derived from an EMBL/GenBank/DDBJ whole genome shotgun (WGS) entry which is preliminary data.</text>
</comment>
<sequence length="622" mass="69396">MSGKSDKLQSHKKKTEKKSGESRKYAQISYDSISCVAETNGLIALSEEIRKQLAEDVSYRLREVIHNCSVHLRQSRRRILSTADVNAVFQTSDVPSIYGHLNQEPFNLLYVKEAGVFVPEPNDVDLAALALSSVILTQKGLPFVKGKWLPPDDTTVVSGNPQSAKADGTKPAVSSSERTNNNPQIPSHLLSYYSHISKIILGNSESLVKVVLKDLETNTKISPIAPYLLNLLALGLQKLPRGRTYAHFRHRFLCIAEALTCNSFIEPSATISVHRLISTLLLCILDATLIEGTSARCNYELRDTAARVLAKVVNRWCDTDTKLHLDILQKLGSVLLDGNNSLRNHYAALRTVCAVGYAALDYCLWPQLEQYLAFLDIMRVQLEIGRNKMVLSPASWIEQSSDIMEIEGTILTATEMLYRKEWNSSQAQSPTESNIMILEKLLEAYFGDTLCARRLQHPAATTKQEDVANACNSGGMEVDMLVSTVMKDSGNSDFDYQNWTAIAEIPIHVPSMLIKSNRNISAAASPNRRFNMLSDVRISSTFELPVKHEHCPNTIHFNFAGANPMPKRHLKRRILDPRHAQLVCQSVYFSKNCQVGCIGKLVRRQHRITASKCCSANIMTVL</sequence>
<evidence type="ECO:0000256" key="4">
    <source>
        <dbReference type="ARBA" id="ARBA00023163"/>
    </source>
</evidence>
<dbReference type="InterPro" id="IPR037796">
    <property type="entry name" value="TAF6"/>
</dbReference>
<reference evidence="8 9" key="1">
    <citation type="submission" date="2017-12" db="EMBL/GenBank/DDBJ databases">
        <title>Hemimetabolous genomes reveal molecular basis of termite eusociality.</title>
        <authorList>
            <person name="Harrison M.C."/>
            <person name="Jongepier E."/>
            <person name="Robertson H.M."/>
            <person name="Arning N."/>
            <person name="Bitard-Feildel T."/>
            <person name="Chao H."/>
            <person name="Childers C.P."/>
            <person name="Dinh H."/>
            <person name="Doddapaneni H."/>
            <person name="Dugan S."/>
            <person name="Gowin J."/>
            <person name="Greiner C."/>
            <person name="Han Y."/>
            <person name="Hu H."/>
            <person name="Hughes D.S.T."/>
            <person name="Huylmans A.-K."/>
            <person name="Kemena C."/>
            <person name="Kremer L.P.M."/>
            <person name="Lee S.L."/>
            <person name="Lopez-Ezquerra A."/>
            <person name="Mallet L."/>
            <person name="Monroy-Kuhn J.M."/>
            <person name="Moser A."/>
            <person name="Murali S.C."/>
            <person name="Muzny D.M."/>
            <person name="Otani S."/>
            <person name="Piulachs M.-D."/>
            <person name="Poelchau M."/>
            <person name="Qu J."/>
            <person name="Schaub F."/>
            <person name="Wada-Katsumata A."/>
            <person name="Worley K.C."/>
            <person name="Xie Q."/>
            <person name="Ylla G."/>
            <person name="Poulsen M."/>
            <person name="Gibbs R.A."/>
            <person name="Schal C."/>
            <person name="Richards S."/>
            <person name="Belles X."/>
            <person name="Korb J."/>
            <person name="Bornberg-Bauer E."/>
        </authorList>
    </citation>
    <scope>NUCLEOTIDE SEQUENCE [LARGE SCALE GENOMIC DNA]</scope>
    <source>
        <tissue evidence="8">Whole body</tissue>
    </source>
</reference>
<evidence type="ECO:0000256" key="6">
    <source>
        <dbReference type="SAM" id="MobiDB-lite"/>
    </source>
</evidence>
<dbReference type="PANTHER" id="PTHR10221:SF22">
    <property type="entry name" value="TAF6-LIKE RNA POLYMERASE II P300_CBP-ASSOCIATED FACTOR-ASSOCIATED FACTOR 65 KDA SUBUNIT 6L"/>
    <property type="match status" value="1"/>
</dbReference>
<dbReference type="Gene3D" id="1.25.40.770">
    <property type="entry name" value="TAF6, C-terminal HEAT repeat domain"/>
    <property type="match status" value="1"/>
</dbReference>
<dbReference type="CDD" id="cd22932">
    <property type="entry name" value="HFD_TAF6L"/>
    <property type="match status" value="1"/>
</dbReference>
<keyword evidence="9" id="KW-1185">Reference proteome</keyword>
<comment type="subcellular location">
    <subcellularLocation>
        <location evidence="1">Nucleus</location>
    </subcellularLocation>
</comment>
<dbReference type="CDD" id="cd08050">
    <property type="entry name" value="TAF6C"/>
    <property type="match status" value="1"/>
</dbReference>
<dbReference type="AlphaFoldDB" id="A0A2J7R660"/>
<dbReference type="GO" id="GO:0000124">
    <property type="term" value="C:SAGA complex"/>
    <property type="evidence" value="ECO:0007669"/>
    <property type="project" value="InterPro"/>
</dbReference>
<proteinExistence type="inferred from homology"/>
<keyword evidence="3" id="KW-0805">Transcription regulation</keyword>
<dbReference type="SUPFAM" id="SSF47113">
    <property type="entry name" value="Histone-fold"/>
    <property type="match status" value="1"/>
</dbReference>
<evidence type="ECO:0000256" key="1">
    <source>
        <dbReference type="ARBA" id="ARBA00004123"/>
    </source>
</evidence>
<dbReference type="GO" id="GO:0046982">
    <property type="term" value="F:protein heterodimerization activity"/>
    <property type="evidence" value="ECO:0007669"/>
    <property type="project" value="InterPro"/>
</dbReference>
<evidence type="ECO:0000256" key="5">
    <source>
        <dbReference type="ARBA" id="ARBA00023242"/>
    </source>
</evidence>
<protein>
    <recommendedName>
        <fullName evidence="7">TATA box binding protein associated factor (TAF) histone-like fold domain-containing protein</fullName>
    </recommendedName>
</protein>
<evidence type="ECO:0000256" key="2">
    <source>
        <dbReference type="ARBA" id="ARBA00007688"/>
    </source>
</evidence>
<evidence type="ECO:0000256" key="3">
    <source>
        <dbReference type="ARBA" id="ARBA00023015"/>
    </source>
</evidence>
<dbReference type="GO" id="GO:0016251">
    <property type="term" value="F:RNA polymerase II general transcription initiation factor activity"/>
    <property type="evidence" value="ECO:0007669"/>
    <property type="project" value="InterPro"/>
</dbReference>
<evidence type="ECO:0000259" key="7">
    <source>
        <dbReference type="SMART" id="SM00803"/>
    </source>
</evidence>
<dbReference type="InterPro" id="IPR009072">
    <property type="entry name" value="Histone-fold"/>
</dbReference>
<dbReference type="GO" id="GO:0051123">
    <property type="term" value="P:RNA polymerase II preinitiation complex assembly"/>
    <property type="evidence" value="ECO:0007669"/>
    <property type="project" value="TreeGrafter"/>
</dbReference>
<dbReference type="InterPro" id="IPR046344">
    <property type="entry name" value="TAF6_C_sf"/>
</dbReference>
<dbReference type="EMBL" id="NEVH01006980">
    <property type="protein sequence ID" value="PNF36317.1"/>
    <property type="molecule type" value="Genomic_DNA"/>
</dbReference>
<dbReference type="GO" id="GO:0003713">
    <property type="term" value="F:transcription coactivator activity"/>
    <property type="evidence" value="ECO:0007669"/>
    <property type="project" value="TreeGrafter"/>
</dbReference>
<dbReference type="SMART" id="SM00803">
    <property type="entry name" value="TAF"/>
    <property type="match status" value="1"/>
</dbReference>
<dbReference type="OrthoDB" id="6621890at2759"/>
<feature type="region of interest" description="Disordered" evidence="6">
    <location>
        <begin position="1"/>
        <end position="21"/>
    </location>
</feature>
<dbReference type="InterPro" id="IPR011442">
    <property type="entry name" value="TAF6_C"/>
</dbReference>
<feature type="domain" description="TATA box binding protein associated factor (TAF) histone-like fold" evidence="7">
    <location>
        <begin position="26"/>
        <end position="90"/>
    </location>
</feature>
<name>A0A2J7R660_9NEOP</name>
<keyword evidence="4" id="KW-0804">Transcription</keyword>
<dbReference type="InParanoid" id="A0A2J7R660"/>
<comment type="similarity">
    <text evidence="2">Belongs to the TAF6 family.</text>
</comment>
<dbReference type="Gene3D" id="1.10.20.10">
    <property type="entry name" value="Histone, subunit A"/>
    <property type="match status" value="1"/>
</dbReference>
<feature type="region of interest" description="Disordered" evidence="6">
    <location>
        <begin position="156"/>
        <end position="183"/>
    </location>
</feature>
<dbReference type="GO" id="GO:0005669">
    <property type="term" value="C:transcription factor TFIID complex"/>
    <property type="evidence" value="ECO:0007669"/>
    <property type="project" value="InterPro"/>
</dbReference>
<dbReference type="Pfam" id="PF07571">
    <property type="entry name" value="TAF6_C"/>
    <property type="match status" value="1"/>
</dbReference>
<dbReference type="InterPro" id="IPR004823">
    <property type="entry name" value="TAF_TATA-bd_Histone-like_dom"/>
</dbReference>
<dbReference type="PANTHER" id="PTHR10221">
    <property type="entry name" value="TRANSCRIPTION INITIATION FACTOR TFIID SUBUNIT 6"/>
    <property type="match status" value="1"/>
</dbReference>
<dbReference type="Pfam" id="PF02969">
    <property type="entry name" value="TAF"/>
    <property type="match status" value="1"/>
</dbReference>
<dbReference type="Proteomes" id="UP000235965">
    <property type="component" value="Unassembled WGS sequence"/>
</dbReference>
<accession>A0A2J7R660</accession>
<keyword evidence="5" id="KW-0539">Nucleus</keyword>
<evidence type="ECO:0000313" key="9">
    <source>
        <dbReference type="Proteomes" id="UP000235965"/>
    </source>
</evidence>
<gene>
    <name evidence="8" type="ORF">B7P43_G00538</name>
</gene>
<dbReference type="STRING" id="105785.A0A2J7R660"/>
<organism evidence="8 9">
    <name type="scientific">Cryptotermes secundus</name>
    <dbReference type="NCBI Taxonomy" id="105785"/>
    <lineage>
        <taxon>Eukaryota</taxon>
        <taxon>Metazoa</taxon>
        <taxon>Ecdysozoa</taxon>
        <taxon>Arthropoda</taxon>
        <taxon>Hexapoda</taxon>
        <taxon>Insecta</taxon>
        <taxon>Pterygota</taxon>
        <taxon>Neoptera</taxon>
        <taxon>Polyneoptera</taxon>
        <taxon>Dictyoptera</taxon>
        <taxon>Blattodea</taxon>
        <taxon>Blattoidea</taxon>
        <taxon>Termitoidae</taxon>
        <taxon>Kalotermitidae</taxon>
        <taxon>Cryptotermitinae</taxon>
        <taxon>Cryptotermes</taxon>
    </lineage>
</organism>